<organism evidence="2 3">
    <name type="scientific">Drosophila guanche</name>
    <name type="common">Fruit fly</name>
    <dbReference type="NCBI Taxonomy" id="7266"/>
    <lineage>
        <taxon>Eukaryota</taxon>
        <taxon>Metazoa</taxon>
        <taxon>Ecdysozoa</taxon>
        <taxon>Arthropoda</taxon>
        <taxon>Hexapoda</taxon>
        <taxon>Insecta</taxon>
        <taxon>Pterygota</taxon>
        <taxon>Neoptera</taxon>
        <taxon>Endopterygota</taxon>
        <taxon>Diptera</taxon>
        <taxon>Brachycera</taxon>
        <taxon>Muscomorpha</taxon>
        <taxon>Ephydroidea</taxon>
        <taxon>Drosophilidae</taxon>
        <taxon>Drosophila</taxon>
        <taxon>Sophophora</taxon>
    </lineage>
</organism>
<evidence type="ECO:0000313" key="2">
    <source>
        <dbReference type="EMBL" id="SPP72991.1"/>
    </source>
</evidence>
<keyword evidence="3" id="KW-1185">Reference proteome</keyword>
<reference evidence="3" key="1">
    <citation type="submission" date="2018-01" db="EMBL/GenBank/DDBJ databases">
        <authorList>
            <person name="Alioto T."/>
            <person name="Alioto T."/>
        </authorList>
    </citation>
    <scope>NUCLEOTIDE SEQUENCE [LARGE SCALE GENOMIC DNA]</scope>
</reference>
<proteinExistence type="predicted"/>
<dbReference type="OMA" id="QTHGMEA"/>
<gene>
    <name evidence="2" type="ORF">DGUA_6G000393</name>
</gene>
<dbReference type="Proteomes" id="UP000268350">
    <property type="component" value="Unassembled WGS sequence"/>
</dbReference>
<evidence type="ECO:0000256" key="1">
    <source>
        <dbReference type="SAM" id="MobiDB-lite"/>
    </source>
</evidence>
<sequence>MIVSSQPNLAGSTPPTTTNTDIASTLPPPMPSSVSGAHTSEESVESAPSACNCLRQAGNGMGMGMGVGVGARQTPAMEAITATSTAAAAAAAAGSRDSLTRPASESELAV</sequence>
<evidence type="ECO:0000313" key="3">
    <source>
        <dbReference type="Proteomes" id="UP000268350"/>
    </source>
</evidence>
<name>A0A3B0JK48_DROGU</name>
<accession>A0A3B0JK48</accession>
<dbReference type="EMBL" id="OUUW01000001">
    <property type="protein sequence ID" value="SPP72991.1"/>
    <property type="molecule type" value="Genomic_DNA"/>
</dbReference>
<feature type="compositionally biased region" description="Polar residues" evidence="1">
    <location>
        <begin position="1"/>
        <end position="23"/>
    </location>
</feature>
<dbReference type="AlphaFoldDB" id="A0A3B0JK48"/>
<dbReference type="OrthoDB" id="189220at2759"/>
<feature type="non-terminal residue" evidence="2">
    <location>
        <position position="110"/>
    </location>
</feature>
<feature type="region of interest" description="Disordered" evidence="1">
    <location>
        <begin position="1"/>
        <end position="49"/>
    </location>
</feature>
<protein>
    <submittedName>
        <fullName evidence="2">Uncharacterized protein</fullName>
    </submittedName>
</protein>